<evidence type="ECO:0000313" key="2">
    <source>
        <dbReference type="EMBL" id="WXA13121.1"/>
    </source>
</evidence>
<evidence type="ECO:0000313" key="1">
    <source>
        <dbReference type="EMBL" id="WXA01719.1"/>
    </source>
</evidence>
<dbReference type="EMBL" id="CP136925">
    <property type="protein sequence ID" value="WXA13121.1"/>
    <property type="molecule type" value="Genomic_DNA"/>
</dbReference>
<protein>
    <submittedName>
        <fullName evidence="2">Uncharacterized protein</fullName>
    </submittedName>
</protein>
<name>A0AAU6P706_9FLAO</name>
<keyword evidence="3" id="KW-1185">Reference proteome</keyword>
<dbReference type="RefSeq" id="WP_338732293.1">
    <property type="nucleotide sequence ID" value="NZ_CP136924.1"/>
</dbReference>
<accession>A0AAU6P706</accession>
<dbReference type="KEGG" id="mcaa:R3L15_13460"/>
<dbReference type="Proteomes" id="UP001368318">
    <property type="component" value="Chromosome"/>
</dbReference>
<gene>
    <name evidence="2" type="ORF">R3L15_13460</name>
    <name evidence="1" type="ORF">R3L16_08130</name>
</gene>
<evidence type="ECO:0000313" key="3">
    <source>
        <dbReference type="Proteomes" id="UP001368318"/>
    </source>
</evidence>
<proteinExistence type="predicted"/>
<sequence>MKTTQDLLQEISTLTRDIESNYPELYKYLDENPITIPNMEHPNIDNKALEDYLSSLKALVKKYQEEH</sequence>
<dbReference type="AlphaFoldDB" id="A0AAU6P706"/>
<organism evidence="2">
    <name type="scientific">Mangrovimonas cancribranchiae</name>
    <dbReference type="NCBI Taxonomy" id="3080055"/>
    <lineage>
        <taxon>Bacteria</taxon>
        <taxon>Pseudomonadati</taxon>
        <taxon>Bacteroidota</taxon>
        <taxon>Flavobacteriia</taxon>
        <taxon>Flavobacteriales</taxon>
        <taxon>Flavobacteriaceae</taxon>
        <taxon>Mangrovimonas</taxon>
    </lineage>
</organism>
<reference evidence="2 3" key="1">
    <citation type="submission" date="2023-10" db="EMBL/GenBank/DDBJ databases">
        <title>Culture-based analysis of two novel bacteria associated with mangrove crab gills.</title>
        <authorList>
            <person name="Yang X."/>
            <person name="Garuglieri E."/>
            <person name="Van Goethem M.W."/>
            <person name="Fusi M."/>
            <person name="Marasco R."/>
            <person name="Daffonchio D.G."/>
        </authorList>
    </citation>
    <scope>NUCLEOTIDE SEQUENCE</scope>
    <source>
        <strain evidence="2">UG2-1</strain>
        <strain evidence="1">UG2-2</strain>
        <strain evidence="3">UG2_2</strain>
    </source>
</reference>
<dbReference type="EMBL" id="CP136924">
    <property type="protein sequence ID" value="WXA01719.1"/>
    <property type="molecule type" value="Genomic_DNA"/>
</dbReference>